<dbReference type="AlphaFoldDB" id="A0AB73C2I2"/>
<protein>
    <submittedName>
        <fullName evidence="1">Uncharacterized protein</fullName>
    </submittedName>
</protein>
<evidence type="ECO:0000313" key="1">
    <source>
        <dbReference type="EMBL" id="KDE71782.1"/>
    </source>
</evidence>
<name>A0AB73C2I2_9FUSO</name>
<dbReference type="Gene3D" id="3.10.129.130">
    <property type="match status" value="1"/>
</dbReference>
<organism evidence="1 2">
    <name type="scientific">Fusobacterium necrophorum DJ-2</name>
    <dbReference type="NCBI Taxonomy" id="1441737"/>
    <lineage>
        <taxon>Bacteria</taxon>
        <taxon>Fusobacteriati</taxon>
        <taxon>Fusobacteriota</taxon>
        <taxon>Fusobacteriia</taxon>
        <taxon>Fusobacteriales</taxon>
        <taxon>Fusobacteriaceae</taxon>
        <taxon>Fusobacterium</taxon>
    </lineage>
</organism>
<gene>
    <name evidence="1" type="ORF">FUSO8_07565</name>
</gene>
<comment type="caution">
    <text evidence="1">The sequence shown here is derived from an EMBL/GenBank/DDBJ whole genome shotgun (WGS) entry which is preliminary data.</text>
</comment>
<dbReference type="InterPro" id="IPR053735">
    <property type="entry name" value="Type_III_TA_endoRNase"/>
</dbReference>
<dbReference type="RefSeq" id="WP_035901199.1">
    <property type="nucleotide sequence ID" value="NZ_JAAH01000089.1"/>
</dbReference>
<sequence>MTTKIQKVEKAFKKMGGENNCPFYVRFPKNFQEYNISAFNIGDAFPITAKYIEREFTKRGQPYVLKDVKLIQKIENKVLQTIKLKMTNDKINSRGIDVRKIYQQLLDELKNERAIKQNPLITKILAKRENKEKITKLEK</sequence>
<evidence type="ECO:0000313" key="2">
    <source>
        <dbReference type="Proteomes" id="UP000027058"/>
    </source>
</evidence>
<accession>A0AB73C2I2</accession>
<proteinExistence type="predicted"/>
<dbReference type="Proteomes" id="UP000027058">
    <property type="component" value="Unassembled WGS sequence"/>
</dbReference>
<reference evidence="1 2" key="1">
    <citation type="submission" date="2014-01" db="EMBL/GenBank/DDBJ databases">
        <title>Comparative genomics of Fusobacterium necrophorum wild isolates.</title>
        <authorList>
            <person name="Kittichotirat W."/>
            <person name="Bumgarner R.E."/>
            <person name="Lawrence P."/>
        </authorList>
    </citation>
    <scope>NUCLEOTIDE SEQUENCE [LARGE SCALE GENOMIC DNA]</scope>
    <source>
        <strain evidence="1 2">DJ-2</strain>
    </source>
</reference>
<dbReference type="EMBL" id="JAAH01000089">
    <property type="protein sequence ID" value="KDE71782.1"/>
    <property type="molecule type" value="Genomic_DNA"/>
</dbReference>